<gene>
    <name evidence="1" type="ORF">Glove_198g21</name>
</gene>
<dbReference type="EMBL" id="PQFF01000186">
    <property type="protein sequence ID" value="RHZ76362.1"/>
    <property type="molecule type" value="Genomic_DNA"/>
</dbReference>
<sequence>MNRIFINHLKKIHDEIRIGNNSVEKQQCNDCLNWHQAIQYCEFCIRKYLENNFENWTSGNNEIDKLIQEFQQKTTAPDRVIEWIEYDKFDDVEHLTEGECATIYTAIWNDGSYDKWDPERKILKRFWGVLKKLNNSNNNNNKKNNVNWFQEVK</sequence>
<protein>
    <submittedName>
        <fullName evidence="1">Uncharacterized protein</fullName>
    </submittedName>
</protein>
<dbReference type="OrthoDB" id="2425774at2759"/>
<dbReference type="Proteomes" id="UP000266861">
    <property type="component" value="Unassembled WGS sequence"/>
</dbReference>
<evidence type="ECO:0000313" key="2">
    <source>
        <dbReference type="Proteomes" id="UP000266861"/>
    </source>
</evidence>
<proteinExistence type="predicted"/>
<dbReference type="AlphaFoldDB" id="A0A397INF5"/>
<name>A0A397INF5_9GLOM</name>
<accession>A0A397INF5</accession>
<keyword evidence="2" id="KW-1185">Reference proteome</keyword>
<comment type="caution">
    <text evidence="1">The sequence shown here is derived from an EMBL/GenBank/DDBJ whole genome shotgun (WGS) entry which is preliminary data.</text>
</comment>
<organism evidence="1 2">
    <name type="scientific">Diversispora epigaea</name>
    <dbReference type="NCBI Taxonomy" id="1348612"/>
    <lineage>
        <taxon>Eukaryota</taxon>
        <taxon>Fungi</taxon>
        <taxon>Fungi incertae sedis</taxon>
        <taxon>Mucoromycota</taxon>
        <taxon>Glomeromycotina</taxon>
        <taxon>Glomeromycetes</taxon>
        <taxon>Diversisporales</taxon>
        <taxon>Diversisporaceae</taxon>
        <taxon>Diversispora</taxon>
    </lineage>
</organism>
<evidence type="ECO:0000313" key="1">
    <source>
        <dbReference type="EMBL" id="RHZ76362.1"/>
    </source>
</evidence>
<reference evidence="1 2" key="1">
    <citation type="submission" date="2018-08" db="EMBL/GenBank/DDBJ databases">
        <title>Genome and evolution of the arbuscular mycorrhizal fungus Diversispora epigaea (formerly Glomus versiforme) and its bacterial endosymbionts.</title>
        <authorList>
            <person name="Sun X."/>
            <person name="Fei Z."/>
            <person name="Harrison M."/>
        </authorList>
    </citation>
    <scope>NUCLEOTIDE SEQUENCE [LARGE SCALE GENOMIC DNA]</scope>
    <source>
        <strain evidence="1 2">IT104</strain>
    </source>
</reference>